<accession>A0ABR4XM87</accession>
<keyword evidence="2" id="KW-1185">Reference proteome</keyword>
<organism evidence="1 2">
    <name type="scientific">Porphyromonas canoris</name>
    <dbReference type="NCBI Taxonomy" id="36875"/>
    <lineage>
        <taxon>Bacteria</taxon>
        <taxon>Pseudomonadati</taxon>
        <taxon>Bacteroidota</taxon>
        <taxon>Bacteroidia</taxon>
        <taxon>Bacteroidales</taxon>
        <taxon>Porphyromonadaceae</taxon>
        <taxon>Porphyromonas</taxon>
    </lineage>
</organism>
<gene>
    <name evidence="1" type="ORF">HQ43_02935</name>
</gene>
<protein>
    <submittedName>
        <fullName evidence="1">Uncharacterized protein</fullName>
    </submittedName>
</protein>
<dbReference type="Proteomes" id="UP000030101">
    <property type="component" value="Unassembled WGS sequence"/>
</dbReference>
<sequence length="60" mass="7011">MFISLTVCFVSFGYKSCFRIGTKINNKIKMGERGWESSFWQELLYKNALLSEEDRKPLGL</sequence>
<name>A0ABR4XM87_9PORP</name>
<proteinExistence type="predicted"/>
<reference evidence="1 2" key="1">
    <citation type="submission" date="2014-08" db="EMBL/GenBank/DDBJ databases">
        <title>Porphyromonas canoris strain:OH2762 Genome sequencing.</title>
        <authorList>
            <person name="Wallis C."/>
            <person name="Deusch O."/>
            <person name="O'Flynn C."/>
            <person name="Davis I."/>
            <person name="Jospin G."/>
            <person name="Darling A.E."/>
            <person name="Coil D.A."/>
            <person name="Alexiev A."/>
            <person name="Horsfall A."/>
            <person name="Kirkwood N."/>
            <person name="Harris S."/>
            <person name="Eisen J.A."/>
        </authorList>
    </citation>
    <scope>NUCLEOTIDE SEQUENCE [LARGE SCALE GENOMIC DNA]</scope>
    <source>
        <strain evidence="2">COT-108 OH2762</strain>
    </source>
</reference>
<evidence type="ECO:0000313" key="2">
    <source>
        <dbReference type="Proteomes" id="UP000030101"/>
    </source>
</evidence>
<dbReference type="EMBL" id="JQZV01000006">
    <property type="protein sequence ID" value="KGN92849.1"/>
    <property type="molecule type" value="Genomic_DNA"/>
</dbReference>
<evidence type="ECO:0000313" key="1">
    <source>
        <dbReference type="EMBL" id="KGN92849.1"/>
    </source>
</evidence>
<comment type="caution">
    <text evidence="1">The sequence shown here is derived from an EMBL/GenBank/DDBJ whole genome shotgun (WGS) entry which is preliminary data.</text>
</comment>